<feature type="signal peptide" evidence="2">
    <location>
        <begin position="1"/>
        <end position="23"/>
    </location>
</feature>
<dbReference type="Pfam" id="PF20736">
    <property type="entry name" value="Glyco_hydro127M"/>
    <property type="match status" value="1"/>
</dbReference>
<name>A0A1D1ZMI2_AUXPR</name>
<feature type="chain" id="PRO_5008901097" evidence="2">
    <location>
        <begin position="24"/>
        <end position="903"/>
    </location>
</feature>
<gene>
    <name evidence="5" type="ORF">g.42826</name>
</gene>
<dbReference type="Pfam" id="PF07944">
    <property type="entry name" value="Beta-AFase-like_GH127_cat"/>
    <property type="match status" value="1"/>
</dbReference>
<feature type="compositionally biased region" description="Basic and acidic residues" evidence="1">
    <location>
        <begin position="376"/>
        <end position="385"/>
    </location>
</feature>
<dbReference type="AlphaFoldDB" id="A0A1D1ZMI2"/>
<proteinExistence type="predicted"/>
<evidence type="ECO:0000259" key="3">
    <source>
        <dbReference type="Pfam" id="PF07944"/>
    </source>
</evidence>
<feature type="compositionally biased region" description="Basic residues" evidence="1">
    <location>
        <begin position="386"/>
        <end position="404"/>
    </location>
</feature>
<dbReference type="EMBL" id="GDKF01010553">
    <property type="protein sequence ID" value="JAT68069.1"/>
    <property type="molecule type" value="Transcribed_RNA"/>
</dbReference>
<keyword evidence="2" id="KW-0732">Signal</keyword>
<dbReference type="PANTHER" id="PTHR31151">
    <property type="entry name" value="PROLINE-TRNA LIGASE (DUF1680)"/>
    <property type="match status" value="1"/>
</dbReference>
<sequence length="903" mass="98161">MARCCAGLGSALVLCMWLALVSASSSIQPFPLSSVRLGDDPDFKTGFELNNQYLLLLEPDSLLYTYRLEANLSTPGKPYGGWEAPTVEVRGQFMGHYLSALAFATLNTGREDLAQRGLLMVDELKKAQDAHGNGYLSAFPQEHFDRLESLKPVWAPYYVIHKIMQGLLDQHTMVANPLALGMVEDMAKYFCNRVERVVESRGEDYWLLTLNTEFGGMNEVLYNLFSETGRREYADCARRFDKPAFLEPLLQGRDPLPGLHANTHLAQVNGFAARYDSMGDKAGATAVHNFFALLEKYHSFATGGSNWREFWFNESTVADAINDPDSGAVSQESCTQYNMLKIARRMFTWSGSPAMADYYELAMQNGVLGIQRKPHSHDDQHDHLHEHHQHHAHQHQRQHQHHLGLGREQVQEVPEQGRPASSESLTAAMTAVYETQPRPADHQVVSWPQDPGAMLQSSTGLATNAAGPGVMIYYLPQFAGEWKGERGHSWTGWGDPYNAFWCCYGSGVESFSKLADSIYFHRTVNASAAAGVAAAAADAPPELFVNQLVTSSLEWKQQGVVVNQTADMYGPESAARARLVITTADEAGTAHFVLKWRIPAWTDPTAALVKVDGRNASCVPPAPVEGVADSGAQAFYCDLGPEWKSGDVVESFFPFKSRVESINDQRPENSRLKAVLVGPWVMAGVTDGKRNITADPRSIDTLLSMPSSADLVSLRPFTLERGMQNEGPILLTRHAANATLLAVPHPQSPSRAAAMDATFRLVPGADGACSDGSQGVEGGPLLTPGRCVSLEPMGHPGQRLRQQHDGSLTVVAGAGAGVSPSVFTVAACSEPGNLCLLGASAGDKAGASPSIHLLAPAAPQYPLGSRVLKGLDSQYLLVPIGQIIDEHYTTYFEFLDPPAAVSM</sequence>
<evidence type="ECO:0000256" key="1">
    <source>
        <dbReference type="SAM" id="MobiDB-lite"/>
    </source>
</evidence>
<evidence type="ECO:0000259" key="4">
    <source>
        <dbReference type="Pfam" id="PF20736"/>
    </source>
</evidence>
<reference evidence="5" key="1">
    <citation type="submission" date="2015-08" db="EMBL/GenBank/DDBJ databases">
        <authorList>
            <person name="Babu N.S."/>
            <person name="Beckwith C.J."/>
            <person name="Beseler K.G."/>
            <person name="Brison A."/>
            <person name="Carone J.V."/>
            <person name="Caskin T.P."/>
            <person name="Diamond M."/>
            <person name="Durham M.E."/>
            <person name="Foxe J.M."/>
            <person name="Go M."/>
            <person name="Henderson B.A."/>
            <person name="Jones I.B."/>
            <person name="McGettigan J.A."/>
            <person name="Micheletti S.J."/>
            <person name="Nasrallah M.E."/>
            <person name="Ortiz D."/>
            <person name="Piller C.R."/>
            <person name="Privatt S.R."/>
            <person name="Schneider S.L."/>
            <person name="Sharp S."/>
            <person name="Smith T.C."/>
            <person name="Stanton J.D."/>
            <person name="Ullery H.E."/>
            <person name="Wilson R.J."/>
            <person name="Serrano M.G."/>
            <person name="Buck G."/>
            <person name="Lee V."/>
            <person name="Wang Y."/>
            <person name="Carvalho R."/>
            <person name="Voegtly L."/>
            <person name="Shi R."/>
            <person name="Duckworth R."/>
            <person name="Johnson A."/>
            <person name="Loviza R."/>
            <person name="Walstead R."/>
            <person name="Shah Z."/>
            <person name="Kiflezghi M."/>
            <person name="Wade K."/>
            <person name="Ball S.L."/>
            <person name="Bradley K.W."/>
            <person name="Asai D.J."/>
            <person name="Bowman C.A."/>
            <person name="Russell D.A."/>
            <person name="Pope W.H."/>
            <person name="Jacobs-Sera D."/>
            <person name="Hendrix R.W."/>
            <person name="Hatfull G.F."/>
        </authorList>
    </citation>
    <scope>NUCLEOTIDE SEQUENCE</scope>
</reference>
<dbReference type="InterPro" id="IPR012878">
    <property type="entry name" value="Beta-AFase-like_GH127_cat"/>
</dbReference>
<feature type="domain" description="Non-reducing end beta-L-arabinofuranosidase-like GH127 middle" evidence="4">
    <location>
        <begin position="543"/>
        <end position="654"/>
    </location>
</feature>
<feature type="region of interest" description="Disordered" evidence="1">
    <location>
        <begin position="372"/>
        <end position="404"/>
    </location>
</feature>
<feature type="domain" description="Non-reducing end beta-L-arabinofuranosidase-like GH127 catalytic" evidence="3">
    <location>
        <begin position="35"/>
        <end position="372"/>
    </location>
</feature>
<organism evidence="5">
    <name type="scientific">Auxenochlorella protothecoides</name>
    <name type="common">Green microalga</name>
    <name type="synonym">Chlorella protothecoides</name>
    <dbReference type="NCBI Taxonomy" id="3075"/>
    <lineage>
        <taxon>Eukaryota</taxon>
        <taxon>Viridiplantae</taxon>
        <taxon>Chlorophyta</taxon>
        <taxon>core chlorophytes</taxon>
        <taxon>Trebouxiophyceae</taxon>
        <taxon>Chlorellales</taxon>
        <taxon>Chlorellaceae</taxon>
        <taxon>Auxenochlorella</taxon>
    </lineage>
</organism>
<evidence type="ECO:0000313" key="5">
    <source>
        <dbReference type="EMBL" id="JAT68069.1"/>
    </source>
</evidence>
<protein>
    <submittedName>
        <fullName evidence="5">Uncharacterized protein</fullName>
    </submittedName>
</protein>
<dbReference type="PANTHER" id="PTHR31151:SF0">
    <property type="entry name" value="PROLINE-TRNA LIGASE (DUF1680)"/>
    <property type="match status" value="1"/>
</dbReference>
<accession>A0A1D1ZMI2</accession>
<dbReference type="InterPro" id="IPR049046">
    <property type="entry name" value="Beta-AFase-like_GH127_middle"/>
</dbReference>
<evidence type="ECO:0000256" key="2">
    <source>
        <dbReference type="SAM" id="SignalP"/>
    </source>
</evidence>